<dbReference type="AlphaFoldDB" id="A0A4Y8ZRJ7"/>
<dbReference type="EMBL" id="SPDV01000031">
    <property type="protein sequence ID" value="TFI57409.1"/>
    <property type="molecule type" value="Genomic_DNA"/>
</dbReference>
<protein>
    <submittedName>
        <fullName evidence="3">M23 family metallopeptidase</fullName>
    </submittedName>
</protein>
<reference evidence="3 4" key="1">
    <citation type="submission" date="2019-03" db="EMBL/GenBank/DDBJ databases">
        <title>Genome sequence of Sphingomonas sp. 17J27-24.</title>
        <authorList>
            <person name="Kim M."/>
            <person name="Maeng S."/>
            <person name="Sathiyaraj S."/>
        </authorList>
    </citation>
    <scope>NUCLEOTIDE SEQUENCE [LARGE SCALE GENOMIC DNA]</scope>
    <source>
        <strain evidence="3 4">17J27-24</strain>
    </source>
</reference>
<sequence>MVLTMVSALLLQGAAPAAPRAAFEEPPAAQEPAGEIEAVLIAPLFAGMFVCGEHAAGEPTVVGDALGTDCQVIGRDDEGFRRFYRTDGKRNEDWYSWGAEVLAPFDGTVTGLFPNDRVNAPGTRGRPPAGMLQMRRADGLTVVYAHVRDFAVAVGDRITAGQVVARVGNNGPSYAPHVHAGAYRGVVPLQIRWDQRAMWKALRAAAAAETAPVVKK</sequence>
<dbReference type="OrthoDB" id="5489603at2"/>
<feature type="chain" id="PRO_5021279978" evidence="1">
    <location>
        <begin position="18"/>
        <end position="216"/>
    </location>
</feature>
<dbReference type="InterPro" id="IPR011055">
    <property type="entry name" value="Dup_hybrid_motif"/>
</dbReference>
<dbReference type="Gene3D" id="2.70.70.10">
    <property type="entry name" value="Glucose Permease (Domain IIA)"/>
    <property type="match status" value="1"/>
</dbReference>
<name>A0A4Y8ZRJ7_9SPHN</name>
<gene>
    <name evidence="3" type="ORF">E2493_15125</name>
</gene>
<dbReference type="PANTHER" id="PTHR21666">
    <property type="entry name" value="PEPTIDASE-RELATED"/>
    <property type="match status" value="1"/>
</dbReference>
<dbReference type="Proteomes" id="UP000298213">
    <property type="component" value="Unassembled WGS sequence"/>
</dbReference>
<dbReference type="CDD" id="cd12797">
    <property type="entry name" value="M23_peptidase"/>
    <property type="match status" value="1"/>
</dbReference>
<proteinExistence type="predicted"/>
<evidence type="ECO:0000259" key="2">
    <source>
        <dbReference type="Pfam" id="PF01551"/>
    </source>
</evidence>
<dbReference type="RefSeq" id="WP_135088275.1">
    <property type="nucleotide sequence ID" value="NZ_SPDV01000031.1"/>
</dbReference>
<organism evidence="3 4">
    <name type="scientific">Sphingomonas parva</name>
    <dbReference type="NCBI Taxonomy" id="2555898"/>
    <lineage>
        <taxon>Bacteria</taxon>
        <taxon>Pseudomonadati</taxon>
        <taxon>Pseudomonadota</taxon>
        <taxon>Alphaproteobacteria</taxon>
        <taxon>Sphingomonadales</taxon>
        <taxon>Sphingomonadaceae</taxon>
        <taxon>Sphingomonas</taxon>
    </lineage>
</organism>
<feature type="signal peptide" evidence="1">
    <location>
        <begin position="1"/>
        <end position="17"/>
    </location>
</feature>
<evidence type="ECO:0000313" key="3">
    <source>
        <dbReference type="EMBL" id="TFI57409.1"/>
    </source>
</evidence>
<dbReference type="InterPro" id="IPR050570">
    <property type="entry name" value="Cell_wall_metabolism_enzyme"/>
</dbReference>
<feature type="domain" description="M23ase beta-sheet core" evidence="2">
    <location>
        <begin position="98"/>
        <end position="184"/>
    </location>
</feature>
<dbReference type="GO" id="GO:0004222">
    <property type="term" value="F:metalloendopeptidase activity"/>
    <property type="evidence" value="ECO:0007669"/>
    <property type="project" value="TreeGrafter"/>
</dbReference>
<dbReference type="InterPro" id="IPR016047">
    <property type="entry name" value="M23ase_b-sheet_dom"/>
</dbReference>
<keyword evidence="1" id="KW-0732">Signal</keyword>
<dbReference type="PANTHER" id="PTHR21666:SF270">
    <property type="entry name" value="MUREIN HYDROLASE ACTIVATOR ENVC"/>
    <property type="match status" value="1"/>
</dbReference>
<comment type="caution">
    <text evidence="3">The sequence shown here is derived from an EMBL/GenBank/DDBJ whole genome shotgun (WGS) entry which is preliminary data.</text>
</comment>
<dbReference type="SUPFAM" id="SSF51261">
    <property type="entry name" value="Duplicated hybrid motif"/>
    <property type="match status" value="1"/>
</dbReference>
<evidence type="ECO:0000256" key="1">
    <source>
        <dbReference type="SAM" id="SignalP"/>
    </source>
</evidence>
<dbReference type="Pfam" id="PF01551">
    <property type="entry name" value="Peptidase_M23"/>
    <property type="match status" value="1"/>
</dbReference>
<evidence type="ECO:0000313" key="4">
    <source>
        <dbReference type="Proteomes" id="UP000298213"/>
    </source>
</evidence>
<keyword evidence="4" id="KW-1185">Reference proteome</keyword>
<accession>A0A4Y8ZRJ7</accession>